<dbReference type="PANTHER" id="PTHR32166:SF123">
    <property type="entry name" value="BED-TYPE DOMAIN-CONTAINING PROTEIN"/>
    <property type="match status" value="1"/>
</dbReference>
<evidence type="ECO:0000256" key="1">
    <source>
        <dbReference type="SAM" id="MobiDB-lite"/>
    </source>
</evidence>
<dbReference type="AlphaFoldDB" id="A0AAE0B5I8"/>
<feature type="compositionally biased region" description="Basic and acidic residues" evidence="1">
    <location>
        <begin position="1"/>
        <end position="14"/>
    </location>
</feature>
<dbReference type="PANTHER" id="PTHR32166">
    <property type="entry name" value="OSJNBA0013A04.12 PROTEIN"/>
    <property type="match status" value="1"/>
</dbReference>
<feature type="region of interest" description="Disordered" evidence="1">
    <location>
        <begin position="1"/>
        <end position="57"/>
    </location>
</feature>
<sequence>MHPKQSEWQREQEGRIFGGRSKRGEGSGADGSSQPPQQVRRTQSGREPSYKPLAAPSLYKSSGAKQKNIKDMFKGGSIREKLGRLVSKFFIYDNMPPYKAGFHHFKNMIIGAQESGVGVQPPSAFEIRHKYLDIEYKEMKEYVDNFKTKWEKYGCTIMCDGWTGPKRLSIINFMVYCKGHTIFLKSVDASDKIKDHQYIYGLLKYVVKEVGEKTSCKLSPTMALHL</sequence>
<evidence type="ECO:0000313" key="3">
    <source>
        <dbReference type="EMBL" id="KAK3229737.1"/>
    </source>
</evidence>
<feature type="domain" description="DUF659" evidence="2">
    <location>
        <begin position="122"/>
        <end position="213"/>
    </location>
</feature>
<dbReference type="InterPro" id="IPR007021">
    <property type="entry name" value="DUF659"/>
</dbReference>
<dbReference type="Pfam" id="PF04937">
    <property type="entry name" value="DUF659"/>
    <property type="match status" value="1"/>
</dbReference>
<dbReference type="EMBL" id="JANJYJ010000001">
    <property type="protein sequence ID" value="KAK3229737.1"/>
    <property type="molecule type" value="Genomic_DNA"/>
</dbReference>
<accession>A0AAE0B5I8</accession>
<feature type="compositionally biased region" description="Polar residues" evidence="1">
    <location>
        <begin position="30"/>
        <end position="46"/>
    </location>
</feature>
<reference evidence="3" key="1">
    <citation type="journal article" date="2023" name="Plant J.">
        <title>Genome sequences and population genomics provide insights into the demographic history, inbreeding, and mutation load of two 'living fossil' tree species of Dipteronia.</title>
        <authorList>
            <person name="Feng Y."/>
            <person name="Comes H.P."/>
            <person name="Chen J."/>
            <person name="Zhu S."/>
            <person name="Lu R."/>
            <person name="Zhang X."/>
            <person name="Li P."/>
            <person name="Qiu J."/>
            <person name="Olsen K.M."/>
            <person name="Qiu Y."/>
        </authorList>
    </citation>
    <scope>NUCLEOTIDE SEQUENCE</scope>
    <source>
        <strain evidence="3">NBL</strain>
    </source>
</reference>
<comment type="caution">
    <text evidence="3">The sequence shown here is derived from an EMBL/GenBank/DDBJ whole genome shotgun (WGS) entry which is preliminary data.</text>
</comment>
<evidence type="ECO:0000259" key="2">
    <source>
        <dbReference type="Pfam" id="PF04937"/>
    </source>
</evidence>
<evidence type="ECO:0000313" key="4">
    <source>
        <dbReference type="Proteomes" id="UP001281410"/>
    </source>
</evidence>
<protein>
    <recommendedName>
        <fullName evidence="2">DUF659 domain-containing protein</fullName>
    </recommendedName>
</protein>
<gene>
    <name evidence="3" type="ORF">Dsin_001618</name>
</gene>
<organism evidence="3 4">
    <name type="scientific">Dipteronia sinensis</name>
    <dbReference type="NCBI Taxonomy" id="43782"/>
    <lineage>
        <taxon>Eukaryota</taxon>
        <taxon>Viridiplantae</taxon>
        <taxon>Streptophyta</taxon>
        <taxon>Embryophyta</taxon>
        <taxon>Tracheophyta</taxon>
        <taxon>Spermatophyta</taxon>
        <taxon>Magnoliopsida</taxon>
        <taxon>eudicotyledons</taxon>
        <taxon>Gunneridae</taxon>
        <taxon>Pentapetalae</taxon>
        <taxon>rosids</taxon>
        <taxon>malvids</taxon>
        <taxon>Sapindales</taxon>
        <taxon>Sapindaceae</taxon>
        <taxon>Hippocastanoideae</taxon>
        <taxon>Acereae</taxon>
        <taxon>Dipteronia</taxon>
    </lineage>
</organism>
<keyword evidence="4" id="KW-1185">Reference proteome</keyword>
<dbReference type="Proteomes" id="UP001281410">
    <property type="component" value="Unassembled WGS sequence"/>
</dbReference>
<name>A0AAE0B5I8_9ROSI</name>
<proteinExistence type="predicted"/>